<dbReference type="Proteomes" id="UP000594454">
    <property type="component" value="Chromosome 6"/>
</dbReference>
<protein>
    <submittedName>
        <fullName evidence="1">Uncharacterized protein</fullName>
    </submittedName>
</protein>
<dbReference type="InParanoid" id="A0A7R8YZR0"/>
<gene>
    <name evidence="1" type="ORF">HERILL_LOCUS14238</name>
</gene>
<dbReference type="EMBL" id="LR899014">
    <property type="protein sequence ID" value="CAD7091839.1"/>
    <property type="molecule type" value="Genomic_DNA"/>
</dbReference>
<accession>A0A7R8YZR0</accession>
<proteinExistence type="predicted"/>
<sequence>MVQNNMFEIIKRKTIDYKILKTYRAIECVPIETESDIFIYRGESLIAKVICFWFLQSRFNLVLTVLISSWKYL</sequence>
<dbReference type="AlphaFoldDB" id="A0A7R8YZR0"/>
<evidence type="ECO:0000313" key="2">
    <source>
        <dbReference type="Proteomes" id="UP000594454"/>
    </source>
</evidence>
<keyword evidence="2" id="KW-1185">Reference proteome</keyword>
<name>A0A7R8YZR0_HERIL</name>
<reference evidence="1 2" key="1">
    <citation type="submission" date="2020-11" db="EMBL/GenBank/DDBJ databases">
        <authorList>
            <person name="Wallbank WR R."/>
            <person name="Pardo Diaz C."/>
            <person name="Kozak K."/>
            <person name="Martin S."/>
            <person name="Jiggins C."/>
            <person name="Moest M."/>
            <person name="Warren A I."/>
            <person name="Generalovic N T."/>
            <person name="Byers J.R.P. K."/>
            <person name="Montejo-Kovacevich G."/>
            <person name="Yen C E."/>
        </authorList>
    </citation>
    <scope>NUCLEOTIDE SEQUENCE [LARGE SCALE GENOMIC DNA]</scope>
</reference>
<evidence type="ECO:0000313" key="1">
    <source>
        <dbReference type="EMBL" id="CAD7091839.1"/>
    </source>
</evidence>
<organism evidence="1 2">
    <name type="scientific">Hermetia illucens</name>
    <name type="common">Black soldier fly</name>
    <dbReference type="NCBI Taxonomy" id="343691"/>
    <lineage>
        <taxon>Eukaryota</taxon>
        <taxon>Metazoa</taxon>
        <taxon>Ecdysozoa</taxon>
        <taxon>Arthropoda</taxon>
        <taxon>Hexapoda</taxon>
        <taxon>Insecta</taxon>
        <taxon>Pterygota</taxon>
        <taxon>Neoptera</taxon>
        <taxon>Endopterygota</taxon>
        <taxon>Diptera</taxon>
        <taxon>Brachycera</taxon>
        <taxon>Stratiomyomorpha</taxon>
        <taxon>Stratiomyidae</taxon>
        <taxon>Hermetiinae</taxon>
        <taxon>Hermetia</taxon>
    </lineage>
</organism>